<keyword evidence="2" id="KW-0812">Transmembrane</keyword>
<dbReference type="EMBL" id="CAJSTJ010000143">
    <property type="protein sequence ID" value="CAG7561803.1"/>
    <property type="molecule type" value="Genomic_DNA"/>
</dbReference>
<feature type="compositionally biased region" description="Low complexity" evidence="1">
    <location>
        <begin position="712"/>
        <end position="722"/>
    </location>
</feature>
<feature type="transmembrane region" description="Helical" evidence="2">
    <location>
        <begin position="461"/>
        <end position="480"/>
    </location>
</feature>
<feature type="transmembrane region" description="Helical" evidence="2">
    <location>
        <begin position="398"/>
        <end position="421"/>
    </location>
</feature>
<dbReference type="Pfam" id="PF00300">
    <property type="entry name" value="His_Phos_1"/>
    <property type="match status" value="1"/>
</dbReference>
<comment type="caution">
    <text evidence="5">The sequence shown here is derived from an EMBL/GenBank/DDBJ whole genome shotgun (WGS) entry which is preliminary data.</text>
</comment>
<feature type="transmembrane region" description="Helical" evidence="2">
    <location>
        <begin position="512"/>
        <end position="533"/>
    </location>
</feature>
<sequence length="919" mass="100155">MLASTSKLFVLLVLLVAPTTSTFLQWSLCDDSRGSGTIPYMLTARLASNGATSRLILNLTRHQSGITCRDTPGAATLDQDAWPEATVQLRWSGLRTFSAKTRMPLNCEDFIGDNRPVQLPVNSSRVSMALLDDDIGELPALSTLRLKAQLESTVFADTPCIASLMTPAIPPAISSGLRYGSLVVFLFVVFVSFLRTMAAVAGLQHQNENGGDVPPTATVLPSVSDCLHFLQFIFLTGGLSLSYPGFYPAAVGHLNWFALFADLALPIRSFVPAPIAGLVRMASTYPGVNDGLYEVNGTYGGYPGLEVMTQMVGAPMTCDAWLLMLCFIAIIATALGVFLWLLETLRPRNVLGLPLLGPRDRTLAMRIGNGVLKLVLSYITLPLVALSTYQLNFSGSLGAGHIMLTVVVLILILLAFAWLAVRLPSESLGTLVFEAKLRYQRVGADGVQDLEEETQARREHGYVMVLFVLNIVRGLTIGGLQKWGVLQFAVLMVCELVMLVAIRIFRPYSLLSVGFATTLLRLAILACFVPFIFPPSKILSAKTVSAYIALSLFAVGLVGISFVPSCWHLYRLAQQHRGIENDAPVFSLRQLQRRETHIPWQTDDPPSAVISSNRDLILPREHGHSGNEWGLSRDTSPHGFNHSTSSLNSRFYRPPRSPVPTAPGEVSRLFEDRSHSSGLSSTSYTPSTADCSSSSTDSEGLSNQTAGQSLDSVSVASSAEASRPLGPRWDDYSFREVDLIFAAPPPGPVATTSPPRLPSTSSSTVKKRILDWSLLSLWNFVYQHKRFEKIHLPNMPPIIHCVRHGQGVHNLSYANHGLPDPELTQLGEDQARALTTRFPDLANVELIVSSPLRRTIQTALLAFPSKLESGMQVVALPEVQEASELICDTGSPLPDIKAKFDGLPVNFSLVEPDWCIKVL</sequence>
<dbReference type="PANTHER" id="PTHR31145">
    <property type="entry name" value="INTEGRAL MEMBRANE PROTEIN (AFU_ORTHOLOGUE AFUA_7G01610)"/>
    <property type="match status" value="1"/>
</dbReference>
<feature type="region of interest" description="Disordered" evidence="1">
    <location>
        <begin position="624"/>
        <end position="724"/>
    </location>
</feature>
<feature type="transmembrane region" description="Helical" evidence="2">
    <location>
        <begin position="545"/>
        <end position="570"/>
    </location>
</feature>
<dbReference type="InterPro" id="IPR010308">
    <property type="entry name" value="TRP_C"/>
</dbReference>
<dbReference type="PANTHER" id="PTHR31145:SF8">
    <property type="entry name" value="INTEGRAL MEMBRANE PROTEIN (AFU_ORTHOLOGUE AFUA_2G17475)"/>
    <property type="match status" value="1"/>
</dbReference>
<keyword evidence="3" id="KW-0732">Signal</keyword>
<protein>
    <recommendedName>
        <fullName evidence="4">TRP C-terminal domain-containing protein</fullName>
    </recommendedName>
</protein>
<dbReference type="Proteomes" id="UP000693738">
    <property type="component" value="Unassembled WGS sequence"/>
</dbReference>
<feature type="transmembrane region" description="Helical" evidence="2">
    <location>
        <begin position="363"/>
        <end position="386"/>
    </location>
</feature>
<dbReference type="SMART" id="SM00855">
    <property type="entry name" value="PGAM"/>
    <property type="match status" value="1"/>
</dbReference>
<organism evidence="5 6">
    <name type="scientific">Fusarium equiseti</name>
    <name type="common">Fusarium scirpi</name>
    <dbReference type="NCBI Taxonomy" id="61235"/>
    <lineage>
        <taxon>Eukaryota</taxon>
        <taxon>Fungi</taxon>
        <taxon>Dikarya</taxon>
        <taxon>Ascomycota</taxon>
        <taxon>Pezizomycotina</taxon>
        <taxon>Sordariomycetes</taxon>
        <taxon>Hypocreomycetidae</taxon>
        <taxon>Hypocreales</taxon>
        <taxon>Nectriaceae</taxon>
        <taxon>Fusarium</taxon>
        <taxon>Fusarium incarnatum-equiseti species complex</taxon>
    </lineage>
</organism>
<gene>
    <name evidence="5" type="ORF">FEQUK3_LOCUS7516</name>
</gene>
<evidence type="ECO:0000256" key="2">
    <source>
        <dbReference type="SAM" id="Phobius"/>
    </source>
</evidence>
<reference evidence="5" key="1">
    <citation type="submission" date="2021-05" db="EMBL/GenBank/DDBJ databases">
        <authorList>
            <person name="Khan N."/>
        </authorList>
    </citation>
    <scope>NUCLEOTIDE SEQUENCE</scope>
</reference>
<proteinExistence type="predicted"/>
<evidence type="ECO:0000313" key="6">
    <source>
        <dbReference type="Proteomes" id="UP000693738"/>
    </source>
</evidence>
<dbReference type="CDD" id="cd07067">
    <property type="entry name" value="HP_PGM_like"/>
    <property type="match status" value="1"/>
</dbReference>
<dbReference type="InterPro" id="IPR040241">
    <property type="entry name" value="TRP_Flc/Pkd2-like"/>
</dbReference>
<feature type="compositionally biased region" description="Low complexity" evidence="1">
    <location>
        <begin position="676"/>
        <end position="702"/>
    </location>
</feature>
<feature type="transmembrane region" description="Helical" evidence="2">
    <location>
        <begin position="320"/>
        <end position="342"/>
    </location>
</feature>
<feature type="signal peptide" evidence="3">
    <location>
        <begin position="1"/>
        <end position="21"/>
    </location>
</feature>
<feature type="transmembrane region" description="Helical" evidence="2">
    <location>
        <begin position="486"/>
        <end position="505"/>
    </location>
</feature>
<evidence type="ECO:0000256" key="3">
    <source>
        <dbReference type="SAM" id="SignalP"/>
    </source>
</evidence>
<dbReference type="AlphaFoldDB" id="A0A8J2NEI0"/>
<feature type="domain" description="TRP C-terminal" evidence="4">
    <location>
        <begin position="462"/>
        <end position="556"/>
    </location>
</feature>
<dbReference type="InterPro" id="IPR013078">
    <property type="entry name" value="His_Pase_superF_clade-1"/>
</dbReference>
<evidence type="ECO:0000256" key="1">
    <source>
        <dbReference type="SAM" id="MobiDB-lite"/>
    </source>
</evidence>
<evidence type="ECO:0000259" key="4">
    <source>
        <dbReference type="Pfam" id="PF06011"/>
    </source>
</evidence>
<dbReference type="Pfam" id="PF06011">
    <property type="entry name" value="TRP"/>
    <property type="match status" value="1"/>
</dbReference>
<keyword evidence="2" id="KW-1133">Transmembrane helix</keyword>
<evidence type="ECO:0000313" key="5">
    <source>
        <dbReference type="EMBL" id="CAG7561803.1"/>
    </source>
</evidence>
<dbReference type="GO" id="GO:0055085">
    <property type="term" value="P:transmembrane transport"/>
    <property type="evidence" value="ECO:0007669"/>
    <property type="project" value="TreeGrafter"/>
</dbReference>
<keyword evidence="2" id="KW-0472">Membrane</keyword>
<feature type="chain" id="PRO_5035281027" description="TRP C-terminal domain-containing protein" evidence="3">
    <location>
        <begin position="22"/>
        <end position="919"/>
    </location>
</feature>
<accession>A0A8J2NEI0</accession>
<dbReference type="GO" id="GO:0016020">
    <property type="term" value="C:membrane"/>
    <property type="evidence" value="ECO:0007669"/>
    <property type="project" value="TreeGrafter"/>
</dbReference>
<name>A0A8J2NEI0_FUSEQ</name>